<accession>A0A0J0AP28</accession>
<dbReference type="Gene3D" id="3.30.70.330">
    <property type="match status" value="1"/>
</dbReference>
<dbReference type="AlphaFoldDB" id="A0A0J0AP28"/>
<proteinExistence type="predicted"/>
<dbReference type="Gene3D" id="3.30.1370.160">
    <property type="match status" value="1"/>
</dbReference>
<dbReference type="InterPro" id="IPR040591">
    <property type="entry name" value="RqcP2_RBD"/>
</dbReference>
<reference evidence="4" key="3">
    <citation type="submission" date="2023-12" db="EMBL/GenBank/DDBJ databases">
        <title>Molecular genomic analyses of Enterococcus cecorum from sepsis oubreaks in broilers.</title>
        <authorList>
            <person name="Rhoads D."/>
            <person name="Alrubaye A."/>
        </authorList>
    </citation>
    <scope>NUCLEOTIDE SEQUENCE</scope>
    <source>
        <strain evidence="4">1755</strain>
    </source>
</reference>
<dbReference type="InterPro" id="IPR048443">
    <property type="entry name" value="RqcP2_N"/>
</dbReference>
<protein>
    <submittedName>
        <fullName evidence="5">RNA-binding protein</fullName>
    </submittedName>
</protein>
<dbReference type="GO" id="GO:0003723">
    <property type="term" value="F:RNA binding"/>
    <property type="evidence" value="ECO:0007669"/>
    <property type="project" value="UniProtKB-KW"/>
</dbReference>
<dbReference type="CDD" id="cd00165">
    <property type="entry name" value="S4"/>
    <property type="match status" value="1"/>
</dbReference>
<dbReference type="InterPro" id="IPR012677">
    <property type="entry name" value="Nucleotide-bd_a/b_plait_sf"/>
</dbReference>
<reference evidence="5 6" key="1">
    <citation type="submission" date="2020-04" db="EMBL/GenBank/DDBJ databases">
        <authorList>
            <person name="Hitch T.C.A."/>
            <person name="Wylensek D."/>
            <person name="Clavel T."/>
        </authorList>
    </citation>
    <scope>NUCLEOTIDE SEQUENCE [LARGE SCALE GENOMIC DNA]</scope>
    <source>
        <strain evidence="5 6">WCA-380-WT-3C</strain>
    </source>
</reference>
<dbReference type="Pfam" id="PF17774">
    <property type="entry name" value="YlmH_RBD"/>
    <property type="match status" value="1"/>
</dbReference>
<dbReference type="Pfam" id="PF21278">
    <property type="entry name" value="YlmH_1st"/>
    <property type="match status" value="1"/>
</dbReference>
<dbReference type="Proteomes" id="UP000588071">
    <property type="component" value="Unassembled WGS sequence"/>
</dbReference>
<dbReference type="RefSeq" id="WP_047334204.1">
    <property type="nucleotide sequence ID" value="NZ_AP035890.1"/>
</dbReference>
<dbReference type="EMBL" id="JARQBI010000001">
    <property type="protein sequence ID" value="MDT2795762.1"/>
    <property type="molecule type" value="Genomic_DNA"/>
</dbReference>
<gene>
    <name evidence="5" type="ORF">HF857_03555</name>
    <name evidence="3" type="ORF">P7H47_00550</name>
    <name evidence="4" type="ORF">U1294_03595</name>
</gene>
<dbReference type="PROSITE" id="PS50889">
    <property type="entry name" value="S4"/>
    <property type="match status" value="1"/>
</dbReference>
<evidence type="ECO:0000313" key="5">
    <source>
        <dbReference type="EMBL" id="NME49338.1"/>
    </source>
</evidence>
<reference evidence="3" key="2">
    <citation type="submission" date="2023-03" db="EMBL/GenBank/DDBJ databases">
        <authorList>
            <person name="Shen W."/>
            <person name="Cai J."/>
        </authorList>
    </citation>
    <scope>NUCLEOTIDE SEQUENCE</scope>
    <source>
        <strain evidence="3">B245-2</strain>
    </source>
</reference>
<evidence type="ECO:0000313" key="6">
    <source>
        <dbReference type="Proteomes" id="UP000588071"/>
    </source>
</evidence>
<evidence type="ECO:0000256" key="1">
    <source>
        <dbReference type="PROSITE-ProRule" id="PRU00182"/>
    </source>
</evidence>
<keyword evidence="1" id="KW-0694">RNA-binding</keyword>
<evidence type="ECO:0000313" key="4">
    <source>
        <dbReference type="EMBL" id="MDZ5597313.1"/>
    </source>
</evidence>
<dbReference type="EMBL" id="JABAFV010000004">
    <property type="protein sequence ID" value="NME49338.1"/>
    <property type="molecule type" value="Genomic_DNA"/>
</dbReference>
<feature type="domain" description="RNA-binding S4" evidence="2">
    <location>
        <begin position="183"/>
        <end position="240"/>
    </location>
</feature>
<dbReference type="InterPro" id="IPR002942">
    <property type="entry name" value="S4_RNA-bd"/>
</dbReference>
<evidence type="ECO:0000313" key="3">
    <source>
        <dbReference type="EMBL" id="MDT2795762.1"/>
    </source>
</evidence>
<organism evidence="5 6">
    <name type="scientific">Enterococcus cecorum</name>
    <dbReference type="NCBI Taxonomy" id="44008"/>
    <lineage>
        <taxon>Bacteria</taxon>
        <taxon>Bacillati</taxon>
        <taxon>Bacillota</taxon>
        <taxon>Bacilli</taxon>
        <taxon>Lactobacillales</taxon>
        <taxon>Enterococcaceae</taxon>
        <taxon>Enterococcus</taxon>
    </lineage>
</organism>
<dbReference type="SMART" id="SM00363">
    <property type="entry name" value="S4"/>
    <property type="match status" value="1"/>
</dbReference>
<name>A0A0J0AP28_9ENTE</name>
<sequence length="260" mass="30403">MNANVYQHFREDERPFIDTVEEWLEKVEMQYAPVLTDFLDPRQAYILETLIRQNSDLGFRFYGGYESSERTRCLIYPDYYTPTQEDFEIALFTIQYPKKFAQLSHSKILGTLLSTGLKRQSFGDIISDGENWQVLMSKEISHYVQTQVEKIGKISVRLEQANYTELIVPKDDWTLEQAIVSSLRVDVVISNVFNISRQRSKQLIESNKVKLNWMEMQRADFVLDLLDIVSIRGFGRLQIRAIEGTTKKEKIRLSLGVLRK</sequence>
<dbReference type="Proteomes" id="UP001255696">
    <property type="component" value="Unassembled WGS sequence"/>
</dbReference>
<evidence type="ECO:0000259" key="2">
    <source>
        <dbReference type="SMART" id="SM00363"/>
    </source>
</evidence>
<dbReference type="SUPFAM" id="SSF55174">
    <property type="entry name" value="Alpha-L RNA-binding motif"/>
    <property type="match status" value="1"/>
</dbReference>
<dbReference type="EMBL" id="JAXOGL010000004">
    <property type="protein sequence ID" value="MDZ5597313.1"/>
    <property type="molecule type" value="Genomic_DNA"/>
</dbReference>
<dbReference type="PANTHER" id="PTHR13633:SF3">
    <property type="entry name" value="MITOCHONDRIAL TRANSCRIPTION RESCUE FACTOR 1"/>
    <property type="match status" value="1"/>
</dbReference>
<dbReference type="Proteomes" id="UP001290582">
    <property type="component" value="Unassembled WGS sequence"/>
</dbReference>
<dbReference type="PANTHER" id="PTHR13633">
    <property type="entry name" value="MITOCHONDRIAL TRANSCRIPTION RESCUE FACTOR 1"/>
    <property type="match status" value="1"/>
</dbReference>
<comment type="caution">
    <text evidence="5">The sequence shown here is derived from an EMBL/GenBank/DDBJ whole genome shotgun (WGS) entry which is preliminary data.</text>
</comment>